<protein>
    <submittedName>
        <fullName evidence="2">Uncharacterized protein</fullName>
    </submittedName>
</protein>
<evidence type="ECO:0000313" key="3">
    <source>
        <dbReference type="Proteomes" id="UP001153714"/>
    </source>
</evidence>
<dbReference type="Proteomes" id="UP001153714">
    <property type="component" value="Chromosome 2"/>
</dbReference>
<reference evidence="2" key="2">
    <citation type="submission" date="2022-10" db="EMBL/GenBank/DDBJ databases">
        <authorList>
            <consortium name="ENA_rothamsted_submissions"/>
            <consortium name="culmorum"/>
            <person name="King R."/>
        </authorList>
    </citation>
    <scope>NUCLEOTIDE SEQUENCE</scope>
</reference>
<reference evidence="2" key="1">
    <citation type="submission" date="2021-12" db="EMBL/GenBank/DDBJ databases">
        <authorList>
            <person name="King R."/>
        </authorList>
    </citation>
    <scope>NUCLEOTIDE SEQUENCE</scope>
</reference>
<feature type="region of interest" description="Disordered" evidence="1">
    <location>
        <begin position="229"/>
        <end position="256"/>
    </location>
</feature>
<feature type="compositionally biased region" description="Basic residues" evidence="1">
    <location>
        <begin position="247"/>
        <end position="256"/>
    </location>
</feature>
<proteinExistence type="predicted"/>
<name>A0A9N9R3T3_9NEOP</name>
<evidence type="ECO:0000313" key="2">
    <source>
        <dbReference type="EMBL" id="CAG9789468.1"/>
    </source>
</evidence>
<sequence>MANVATVIETQKSLESALMHRMKEFEDKLKSSSSNKEKVPQLEEEFKSFKEIVWSVVSLLRQQINEVLRTVDQLETRHRSKHLLFCGVPEEPDEDLKAAVATLLQKHLGIREIEPSSIKLCHRLGAPAVGRSRPVVLRFFNSNLRATVWKLKTKLKGSSLVLKEFLTKPREAVFHAARSHFGVPNVWSADGNIFVKTPDGNRLRVVCSDELDTIVKQYPSIASTDKTSVTAPVVGETSTTSRPLQARSRRTAKTVK</sequence>
<organism evidence="2 3">
    <name type="scientific">Diatraea saccharalis</name>
    <name type="common">sugarcane borer</name>
    <dbReference type="NCBI Taxonomy" id="40085"/>
    <lineage>
        <taxon>Eukaryota</taxon>
        <taxon>Metazoa</taxon>
        <taxon>Ecdysozoa</taxon>
        <taxon>Arthropoda</taxon>
        <taxon>Hexapoda</taxon>
        <taxon>Insecta</taxon>
        <taxon>Pterygota</taxon>
        <taxon>Neoptera</taxon>
        <taxon>Endopterygota</taxon>
        <taxon>Lepidoptera</taxon>
        <taxon>Glossata</taxon>
        <taxon>Ditrysia</taxon>
        <taxon>Pyraloidea</taxon>
        <taxon>Crambidae</taxon>
        <taxon>Crambinae</taxon>
        <taxon>Diatraea</taxon>
    </lineage>
</organism>
<evidence type="ECO:0000256" key="1">
    <source>
        <dbReference type="SAM" id="MobiDB-lite"/>
    </source>
</evidence>
<gene>
    <name evidence="2" type="ORF">DIATSA_LOCUS7200</name>
</gene>
<dbReference type="EMBL" id="OU893333">
    <property type="protein sequence ID" value="CAG9789468.1"/>
    <property type="molecule type" value="Genomic_DNA"/>
</dbReference>
<accession>A0A9N9R3T3</accession>
<dbReference type="OrthoDB" id="7482633at2759"/>
<dbReference type="AlphaFoldDB" id="A0A9N9R3T3"/>
<keyword evidence="3" id="KW-1185">Reference proteome</keyword>
<feature type="compositionally biased region" description="Polar residues" evidence="1">
    <location>
        <begin position="229"/>
        <end position="243"/>
    </location>
</feature>